<evidence type="ECO:0000313" key="2">
    <source>
        <dbReference type="Proteomes" id="UP000276133"/>
    </source>
</evidence>
<evidence type="ECO:0000313" key="1">
    <source>
        <dbReference type="EMBL" id="RNA28540.1"/>
    </source>
</evidence>
<organism evidence="1 2">
    <name type="scientific">Brachionus plicatilis</name>
    <name type="common">Marine rotifer</name>
    <name type="synonym">Brachionus muelleri</name>
    <dbReference type="NCBI Taxonomy" id="10195"/>
    <lineage>
        <taxon>Eukaryota</taxon>
        <taxon>Metazoa</taxon>
        <taxon>Spiralia</taxon>
        <taxon>Gnathifera</taxon>
        <taxon>Rotifera</taxon>
        <taxon>Eurotatoria</taxon>
        <taxon>Monogononta</taxon>
        <taxon>Pseudotrocha</taxon>
        <taxon>Ploima</taxon>
        <taxon>Brachionidae</taxon>
        <taxon>Brachionus</taxon>
    </lineage>
</organism>
<comment type="caution">
    <text evidence="1">The sequence shown here is derived from an EMBL/GenBank/DDBJ whole genome shotgun (WGS) entry which is preliminary data.</text>
</comment>
<reference evidence="1 2" key="1">
    <citation type="journal article" date="2018" name="Sci. Rep.">
        <title>Genomic signatures of local adaptation to the degree of environmental predictability in rotifers.</title>
        <authorList>
            <person name="Franch-Gras L."/>
            <person name="Hahn C."/>
            <person name="Garcia-Roger E.M."/>
            <person name="Carmona M.J."/>
            <person name="Serra M."/>
            <person name="Gomez A."/>
        </authorList>
    </citation>
    <scope>NUCLEOTIDE SEQUENCE [LARGE SCALE GENOMIC DNA]</scope>
    <source>
        <strain evidence="1">HYR1</strain>
    </source>
</reference>
<proteinExistence type="predicted"/>
<name>A0A3M7RYL6_BRAPC</name>
<sequence length="67" mass="7717">MSRKTSRNYHLVFIRNHFGLFIALKPHHVSGVKAPRKLFERLSGQELRFGALHRKSSESWPTGGTWG</sequence>
<gene>
    <name evidence="1" type="ORF">BpHYR1_020275</name>
</gene>
<dbReference type="EMBL" id="REGN01002371">
    <property type="protein sequence ID" value="RNA28540.1"/>
    <property type="molecule type" value="Genomic_DNA"/>
</dbReference>
<accession>A0A3M7RYL6</accession>
<dbReference type="OrthoDB" id="293823at2759"/>
<protein>
    <submittedName>
        <fullName evidence="1">Uncharacterized protein</fullName>
    </submittedName>
</protein>
<dbReference type="Proteomes" id="UP000276133">
    <property type="component" value="Unassembled WGS sequence"/>
</dbReference>
<dbReference type="AlphaFoldDB" id="A0A3M7RYL6"/>
<keyword evidence="2" id="KW-1185">Reference proteome</keyword>